<accession>A0A934I7I7</accession>
<dbReference type="InterPro" id="IPR019004">
    <property type="entry name" value="YqeY/Aim41"/>
</dbReference>
<dbReference type="InterPro" id="IPR042184">
    <property type="entry name" value="YqeY/Aim41_N"/>
</dbReference>
<keyword evidence="3" id="KW-1185">Reference proteome</keyword>
<gene>
    <name evidence="2" type="ORF">JDV75_09025</name>
</gene>
<dbReference type="Proteomes" id="UP000645966">
    <property type="component" value="Unassembled WGS sequence"/>
</dbReference>
<protein>
    <submittedName>
        <fullName evidence="2">GatB/YqeY domain-containing protein</fullName>
    </submittedName>
</protein>
<sequence>MSTLTDAVRADLTAAMKARDEDTKRTLRSLLAAIQTEAVTGAKHEVGDDDVLRLIAREIKKRRESAEIYREAGREELAAAEETEADILARYQPTQLDDADLAAVVDRAVAEVAEQTGEPVSMKQMGQVMKAAQAAAAGRADGKRISTAVRERLQRP</sequence>
<dbReference type="RefSeq" id="WP_198738918.1">
    <property type="nucleotide sequence ID" value="NZ_JAEIOS010000013.1"/>
</dbReference>
<comment type="caution">
    <text evidence="2">The sequence shown here is derived from an EMBL/GenBank/DDBJ whole genome shotgun (WGS) entry which is preliminary data.</text>
</comment>
<evidence type="ECO:0000313" key="2">
    <source>
        <dbReference type="EMBL" id="MBI8989895.1"/>
    </source>
</evidence>
<dbReference type="InterPro" id="IPR003789">
    <property type="entry name" value="Asn/Gln_tRNA_amidoTrase-B-like"/>
</dbReference>
<dbReference type="GO" id="GO:0016884">
    <property type="term" value="F:carbon-nitrogen ligase activity, with glutamine as amido-N-donor"/>
    <property type="evidence" value="ECO:0007669"/>
    <property type="project" value="InterPro"/>
</dbReference>
<dbReference type="PANTHER" id="PTHR28055:SF1">
    <property type="entry name" value="ALTERED INHERITANCE OF MITOCHONDRIA PROTEIN 41, MITOCHONDRIAL"/>
    <property type="match status" value="1"/>
</dbReference>
<dbReference type="EMBL" id="JAEIOS010000013">
    <property type="protein sequence ID" value="MBI8989895.1"/>
    <property type="molecule type" value="Genomic_DNA"/>
</dbReference>
<reference evidence="2" key="1">
    <citation type="submission" date="2020-12" db="EMBL/GenBank/DDBJ databases">
        <title>Genome public.</title>
        <authorList>
            <person name="Sun Q."/>
        </authorList>
    </citation>
    <scope>NUCLEOTIDE SEQUENCE</scope>
    <source>
        <strain evidence="2">CCM 8863</strain>
    </source>
</reference>
<organism evidence="2 3">
    <name type="scientific">Corynebacterium meridianum</name>
    <dbReference type="NCBI Taxonomy" id="2765363"/>
    <lineage>
        <taxon>Bacteria</taxon>
        <taxon>Bacillati</taxon>
        <taxon>Actinomycetota</taxon>
        <taxon>Actinomycetes</taxon>
        <taxon>Mycobacteriales</taxon>
        <taxon>Corynebacteriaceae</taxon>
        <taxon>Corynebacterium</taxon>
    </lineage>
</organism>
<dbReference type="InterPro" id="IPR023168">
    <property type="entry name" value="GatB_Yqey_C_2"/>
</dbReference>
<dbReference type="SUPFAM" id="SSF89095">
    <property type="entry name" value="GatB/YqeY motif"/>
    <property type="match status" value="1"/>
</dbReference>
<evidence type="ECO:0000313" key="3">
    <source>
        <dbReference type="Proteomes" id="UP000645966"/>
    </source>
</evidence>
<dbReference type="Gene3D" id="1.10.10.410">
    <property type="match status" value="1"/>
</dbReference>
<dbReference type="Pfam" id="PF09424">
    <property type="entry name" value="YqeY"/>
    <property type="match status" value="1"/>
</dbReference>
<dbReference type="AlphaFoldDB" id="A0A934I7I7"/>
<dbReference type="PANTHER" id="PTHR28055">
    <property type="entry name" value="ALTERED INHERITANCE OF MITOCHONDRIA PROTEIN 41, MITOCHONDRIAL"/>
    <property type="match status" value="1"/>
</dbReference>
<feature type="region of interest" description="Disordered" evidence="1">
    <location>
        <begin position="137"/>
        <end position="156"/>
    </location>
</feature>
<evidence type="ECO:0000256" key="1">
    <source>
        <dbReference type="SAM" id="MobiDB-lite"/>
    </source>
</evidence>
<name>A0A934I7I7_9CORY</name>
<proteinExistence type="predicted"/>
<feature type="compositionally biased region" description="Basic and acidic residues" evidence="1">
    <location>
        <begin position="140"/>
        <end position="156"/>
    </location>
</feature>
<dbReference type="Gene3D" id="1.10.1510.10">
    <property type="entry name" value="Uncharacterised protein YqeY/AIM41 PF09424, N-terminal domain"/>
    <property type="match status" value="1"/>
</dbReference>